<feature type="region of interest" description="Disordered" evidence="1">
    <location>
        <begin position="137"/>
        <end position="166"/>
    </location>
</feature>
<evidence type="ECO:0000313" key="3">
    <source>
        <dbReference type="EMBL" id="RBR22353.1"/>
    </source>
</evidence>
<comment type="caution">
    <text evidence="3">The sequence shown here is derived from an EMBL/GenBank/DDBJ whole genome shotgun (WGS) entry which is preliminary data.</text>
</comment>
<organism evidence="3 4">
    <name type="scientific">Fusarium coffeatum</name>
    <dbReference type="NCBI Taxonomy" id="231269"/>
    <lineage>
        <taxon>Eukaryota</taxon>
        <taxon>Fungi</taxon>
        <taxon>Dikarya</taxon>
        <taxon>Ascomycota</taxon>
        <taxon>Pezizomycotina</taxon>
        <taxon>Sordariomycetes</taxon>
        <taxon>Hypocreomycetidae</taxon>
        <taxon>Hypocreales</taxon>
        <taxon>Nectriaceae</taxon>
        <taxon>Fusarium</taxon>
        <taxon>Fusarium incarnatum-equiseti species complex</taxon>
    </lineage>
</organism>
<gene>
    <name evidence="3" type="ORF">FIESC28_04547</name>
</gene>
<keyword evidence="2" id="KW-0732">Signal</keyword>
<dbReference type="EMBL" id="QKXC01000091">
    <property type="protein sequence ID" value="RBR22353.1"/>
    <property type="molecule type" value="Genomic_DNA"/>
</dbReference>
<proteinExistence type="predicted"/>
<dbReference type="OrthoDB" id="5103655at2759"/>
<accession>A0A366RZ51</accession>
<dbReference type="GeneID" id="41993990"/>
<protein>
    <submittedName>
        <fullName evidence="3">Uncharacterized protein</fullName>
    </submittedName>
</protein>
<dbReference type="AlphaFoldDB" id="A0A366RZ51"/>
<feature type="signal peptide" evidence="2">
    <location>
        <begin position="1"/>
        <end position="19"/>
    </location>
</feature>
<dbReference type="RefSeq" id="XP_031017272.1">
    <property type="nucleotide sequence ID" value="XM_031158694.1"/>
</dbReference>
<dbReference type="Proteomes" id="UP000253153">
    <property type="component" value="Unassembled WGS sequence"/>
</dbReference>
<evidence type="ECO:0000313" key="4">
    <source>
        <dbReference type="Proteomes" id="UP000253153"/>
    </source>
</evidence>
<evidence type="ECO:0000256" key="2">
    <source>
        <dbReference type="SAM" id="SignalP"/>
    </source>
</evidence>
<sequence length="342" mass="35737">MRVALILSSISAVTTIAASQAIPTAASEMASEIVERAPELPSPAIDPIPAAELPATEEASEEAPEIAPIVPEIASPAIDPIIPEAPAVEEAPDMASPAIDTIPVPDVPVSEEAPEIAPIVPEMASPAIDPIIPKAPATEEESENGPEIASPITEPVPIPDLPTTEKASPAIDQIPIPELPLTGEAPEIAPQIASPDIDQIPIPEVPATDKATEIAPEIAPEVASPPADPVSVPKSPVRTSSGVIPEDILDAMQGIQILASNLILQAYDIRGDGVKPQIIGNTYLRCRDLTDGIEKVSGGISRPPTMLFSWEDQMAICSNFDVFGINQSRVITALVMELESIF</sequence>
<reference evidence="3 4" key="1">
    <citation type="submission" date="2018-06" db="EMBL/GenBank/DDBJ databases">
        <title>Fusarium incarnatum-equiseti species complex species 28.</title>
        <authorList>
            <person name="Gardiner D.M."/>
        </authorList>
    </citation>
    <scope>NUCLEOTIDE SEQUENCE [LARGE SCALE GENOMIC DNA]</scope>
    <source>
        <strain evidence="3 4">FIESC_28</strain>
    </source>
</reference>
<feature type="chain" id="PRO_5016604409" evidence="2">
    <location>
        <begin position="20"/>
        <end position="342"/>
    </location>
</feature>
<name>A0A366RZ51_9HYPO</name>
<evidence type="ECO:0000256" key="1">
    <source>
        <dbReference type="SAM" id="MobiDB-lite"/>
    </source>
</evidence>
<keyword evidence="4" id="KW-1185">Reference proteome</keyword>